<evidence type="ECO:0000256" key="4">
    <source>
        <dbReference type="SAM" id="MobiDB-lite"/>
    </source>
</evidence>
<dbReference type="PANTHER" id="PTHR31544:SF2">
    <property type="entry name" value="AIG2-LIKE PROTEIN D"/>
    <property type="match status" value="1"/>
</dbReference>
<dbReference type="InterPro" id="IPR045038">
    <property type="entry name" value="AIG2-like"/>
</dbReference>
<dbReference type="Proteomes" id="UP000886523">
    <property type="component" value="Unassembled WGS sequence"/>
</dbReference>
<reference evidence="6" key="1">
    <citation type="journal article" date="2020" name="Nat. Commun.">
        <title>Large-scale genome sequencing of mycorrhizal fungi provides insights into the early evolution of symbiotic traits.</title>
        <authorList>
            <person name="Miyauchi S."/>
            <person name="Kiss E."/>
            <person name="Kuo A."/>
            <person name="Drula E."/>
            <person name="Kohler A."/>
            <person name="Sanchez-Garcia M."/>
            <person name="Morin E."/>
            <person name="Andreopoulos B."/>
            <person name="Barry K.W."/>
            <person name="Bonito G."/>
            <person name="Buee M."/>
            <person name="Carver A."/>
            <person name="Chen C."/>
            <person name="Cichocki N."/>
            <person name="Clum A."/>
            <person name="Culley D."/>
            <person name="Crous P.W."/>
            <person name="Fauchery L."/>
            <person name="Girlanda M."/>
            <person name="Hayes R.D."/>
            <person name="Keri Z."/>
            <person name="LaButti K."/>
            <person name="Lipzen A."/>
            <person name="Lombard V."/>
            <person name="Magnuson J."/>
            <person name="Maillard F."/>
            <person name="Murat C."/>
            <person name="Nolan M."/>
            <person name="Ohm R.A."/>
            <person name="Pangilinan J."/>
            <person name="Pereira M.F."/>
            <person name="Perotto S."/>
            <person name="Peter M."/>
            <person name="Pfister S."/>
            <person name="Riley R."/>
            <person name="Sitrit Y."/>
            <person name="Stielow J.B."/>
            <person name="Szollosi G."/>
            <person name="Zifcakova L."/>
            <person name="Stursova M."/>
            <person name="Spatafora J.W."/>
            <person name="Tedersoo L."/>
            <person name="Vaario L.M."/>
            <person name="Yamada A."/>
            <person name="Yan M."/>
            <person name="Wang P."/>
            <person name="Xu J."/>
            <person name="Bruns T."/>
            <person name="Baldrian P."/>
            <person name="Vilgalys R."/>
            <person name="Dunand C."/>
            <person name="Henrissat B."/>
            <person name="Grigoriev I.V."/>
            <person name="Hibbett D."/>
            <person name="Nagy L.G."/>
            <person name="Martin F.M."/>
        </authorList>
    </citation>
    <scope>NUCLEOTIDE SEQUENCE</scope>
    <source>
        <strain evidence="6">UP504</strain>
    </source>
</reference>
<sequence>MSTQPLTQFHKQNNQDTLQDRSEVHPPASSIAADVPRDQVIKVPCTVSVRPMFVYGSLMAPSFLAWVITGDPARTDVVEPLSTPACLHGPYFRSSVYGADYPALVSLSDGLAGIAPDTGGVHGILLQHLTRSQRAKIDKFEGETYKVSSIMVTIESSGEEVDADVYMWAGDGVITGKPWDFNVFVRDRLDDWLDIFSGMEMIGEDETETKQVGDSLHTT</sequence>
<gene>
    <name evidence="6" type="ORF">BS47DRAFT_1399766</name>
</gene>
<evidence type="ECO:0000256" key="2">
    <source>
        <dbReference type="ARBA" id="ARBA00022679"/>
    </source>
</evidence>
<dbReference type="EMBL" id="MU129123">
    <property type="protein sequence ID" value="KAF9506108.1"/>
    <property type="molecule type" value="Genomic_DNA"/>
</dbReference>
<evidence type="ECO:0000259" key="5">
    <source>
        <dbReference type="Pfam" id="PF06094"/>
    </source>
</evidence>
<dbReference type="SUPFAM" id="SSF110857">
    <property type="entry name" value="Gamma-glutamyl cyclotransferase-like"/>
    <property type="match status" value="1"/>
</dbReference>
<dbReference type="PANTHER" id="PTHR31544">
    <property type="entry name" value="AIG2-LIKE PROTEIN D"/>
    <property type="match status" value="1"/>
</dbReference>
<keyword evidence="7" id="KW-1185">Reference proteome</keyword>
<dbReference type="OrthoDB" id="1044435at2759"/>
<feature type="region of interest" description="Disordered" evidence="4">
    <location>
        <begin position="1"/>
        <end position="30"/>
    </location>
</feature>
<evidence type="ECO:0000313" key="7">
    <source>
        <dbReference type="Proteomes" id="UP000886523"/>
    </source>
</evidence>
<feature type="domain" description="Gamma-glutamylcyclotransferase AIG2-like" evidence="5">
    <location>
        <begin position="52"/>
        <end position="179"/>
    </location>
</feature>
<protein>
    <recommendedName>
        <fullName evidence="3">Putative gamma-glutamylcyclotransferase</fullName>
    </recommendedName>
</protein>
<dbReference type="AlphaFoldDB" id="A0A9P6DPA6"/>
<dbReference type="InterPro" id="IPR036568">
    <property type="entry name" value="GGCT-like_sf"/>
</dbReference>
<accession>A0A9P6DPA6</accession>
<comment type="caution">
    <text evidence="6">The sequence shown here is derived from an EMBL/GenBank/DDBJ whole genome shotgun (WGS) entry which is preliminary data.</text>
</comment>
<evidence type="ECO:0000256" key="1">
    <source>
        <dbReference type="ARBA" id="ARBA00008861"/>
    </source>
</evidence>
<comment type="similarity">
    <text evidence="1">Belongs to the gamma-glutamylcyclotransferase family.</text>
</comment>
<keyword evidence="2" id="KW-0808">Transferase</keyword>
<dbReference type="Gene3D" id="3.10.490.10">
    <property type="entry name" value="Gamma-glutamyl cyclotransferase-like"/>
    <property type="match status" value="1"/>
</dbReference>
<evidence type="ECO:0000256" key="3">
    <source>
        <dbReference type="ARBA" id="ARBA00030602"/>
    </source>
</evidence>
<evidence type="ECO:0000313" key="6">
    <source>
        <dbReference type="EMBL" id="KAF9506108.1"/>
    </source>
</evidence>
<dbReference type="CDD" id="cd06661">
    <property type="entry name" value="GGCT_like"/>
    <property type="match status" value="1"/>
</dbReference>
<proteinExistence type="inferred from homology"/>
<dbReference type="Pfam" id="PF06094">
    <property type="entry name" value="GGACT"/>
    <property type="match status" value="1"/>
</dbReference>
<organism evidence="6 7">
    <name type="scientific">Hydnum rufescens UP504</name>
    <dbReference type="NCBI Taxonomy" id="1448309"/>
    <lineage>
        <taxon>Eukaryota</taxon>
        <taxon>Fungi</taxon>
        <taxon>Dikarya</taxon>
        <taxon>Basidiomycota</taxon>
        <taxon>Agaricomycotina</taxon>
        <taxon>Agaricomycetes</taxon>
        <taxon>Cantharellales</taxon>
        <taxon>Hydnaceae</taxon>
        <taxon>Hydnum</taxon>
    </lineage>
</organism>
<dbReference type="InterPro" id="IPR009288">
    <property type="entry name" value="AIG2-like_dom"/>
</dbReference>
<name>A0A9P6DPA6_9AGAM</name>
<dbReference type="InterPro" id="IPR013024">
    <property type="entry name" value="GGCT-like"/>
</dbReference>
<dbReference type="GO" id="GO:0016740">
    <property type="term" value="F:transferase activity"/>
    <property type="evidence" value="ECO:0007669"/>
    <property type="project" value="UniProtKB-KW"/>
</dbReference>
<feature type="compositionally biased region" description="Polar residues" evidence="4">
    <location>
        <begin position="1"/>
        <end position="17"/>
    </location>
</feature>